<feature type="region of interest" description="Disordered" evidence="1">
    <location>
        <begin position="1"/>
        <end position="29"/>
    </location>
</feature>
<proteinExistence type="predicted"/>
<dbReference type="InterPro" id="IPR000999">
    <property type="entry name" value="RNase_III_dom"/>
</dbReference>
<dbReference type="Pfam" id="PF14622">
    <property type="entry name" value="Ribonucleas_3_3"/>
    <property type="match status" value="1"/>
</dbReference>
<sequence length="174" mass="20091">MHEGEAPTPSSSFLKRRAPDIASDERHRDHTGVDYNISADNHLLVFTDKSLRHSEFELDYQRISFLGEKVIEVSLCRLLFFEEEQMRNENMIRKRQTLLTESDIHAWASNMLGKLRYHPDAAATLTDIEVRRRLFNAYAGALYLDHGLSAVEQWLCLLVTPESGEPPFKRMRGS</sequence>
<dbReference type="EMBL" id="ML178815">
    <property type="protein sequence ID" value="TFL06368.1"/>
    <property type="molecule type" value="Genomic_DNA"/>
</dbReference>
<dbReference type="GO" id="GO:0004525">
    <property type="term" value="F:ribonuclease III activity"/>
    <property type="evidence" value="ECO:0007669"/>
    <property type="project" value="InterPro"/>
</dbReference>
<dbReference type="OrthoDB" id="3353871at2759"/>
<evidence type="ECO:0000313" key="4">
    <source>
        <dbReference type="Proteomes" id="UP000305067"/>
    </source>
</evidence>
<reference evidence="3 4" key="1">
    <citation type="journal article" date="2019" name="Nat. Ecol. Evol.">
        <title>Megaphylogeny resolves global patterns of mushroom evolution.</title>
        <authorList>
            <person name="Varga T."/>
            <person name="Krizsan K."/>
            <person name="Foldi C."/>
            <person name="Dima B."/>
            <person name="Sanchez-Garcia M."/>
            <person name="Sanchez-Ramirez S."/>
            <person name="Szollosi G.J."/>
            <person name="Szarkandi J.G."/>
            <person name="Papp V."/>
            <person name="Albert L."/>
            <person name="Andreopoulos W."/>
            <person name="Angelini C."/>
            <person name="Antonin V."/>
            <person name="Barry K.W."/>
            <person name="Bougher N.L."/>
            <person name="Buchanan P."/>
            <person name="Buyck B."/>
            <person name="Bense V."/>
            <person name="Catcheside P."/>
            <person name="Chovatia M."/>
            <person name="Cooper J."/>
            <person name="Damon W."/>
            <person name="Desjardin D."/>
            <person name="Finy P."/>
            <person name="Geml J."/>
            <person name="Haridas S."/>
            <person name="Hughes K."/>
            <person name="Justo A."/>
            <person name="Karasinski D."/>
            <person name="Kautmanova I."/>
            <person name="Kiss B."/>
            <person name="Kocsube S."/>
            <person name="Kotiranta H."/>
            <person name="LaButti K.M."/>
            <person name="Lechner B.E."/>
            <person name="Liimatainen K."/>
            <person name="Lipzen A."/>
            <person name="Lukacs Z."/>
            <person name="Mihaltcheva S."/>
            <person name="Morgado L.N."/>
            <person name="Niskanen T."/>
            <person name="Noordeloos M.E."/>
            <person name="Ohm R.A."/>
            <person name="Ortiz-Santana B."/>
            <person name="Ovrebo C."/>
            <person name="Racz N."/>
            <person name="Riley R."/>
            <person name="Savchenko A."/>
            <person name="Shiryaev A."/>
            <person name="Soop K."/>
            <person name="Spirin V."/>
            <person name="Szebenyi C."/>
            <person name="Tomsovsky M."/>
            <person name="Tulloss R.E."/>
            <person name="Uehling J."/>
            <person name="Grigoriev I.V."/>
            <person name="Vagvolgyi C."/>
            <person name="Papp T."/>
            <person name="Martin F.M."/>
            <person name="Miettinen O."/>
            <person name="Hibbett D.S."/>
            <person name="Nagy L.G."/>
        </authorList>
    </citation>
    <scope>NUCLEOTIDE SEQUENCE [LARGE SCALE GENOMIC DNA]</scope>
    <source>
        <strain evidence="3 4">CBS 309.79</strain>
    </source>
</reference>
<dbReference type="Gene3D" id="1.10.1520.10">
    <property type="entry name" value="Ribonuclease III domain"/>
    <property type="match status" value="1"/>
</dbReference>
<dbReference type="AlphaFoldDB" id="A0A5C3QYE4"/>
<evidence type="ECO:0000256" key="1">
    <source>
        <dbReference type="SAM" id="MobiDB-lite"/>
    </source>
</evidence>
<feature type="domain" description="RNase III" evidence="2">
    <location>
        <begin position="24"/>
        <end position="147"/>
    </location>
</feature>
<dbReference type="SUPFAM" id="SSF69065">
    <property type="entry name" value="RNase III domain-like"/>
    <property type="match status" value="1"/>
</dbReference>
<evidence type="ECO:0000259" key="2">
    <source>
        <dbReference type="PROSITE" id="PS50142"/>
    </source>
</evidence>
<dbReference type="Proteomes" id="UP000305067">
    <property type="component" value="Unassembled WGS sequence"/>
</dbReference>
<dbReference type="PROSITE" id="PS50142">
    <property type="entry name" value="RNASE_3_2"/>
    <property type="match status" value="1"/>
</dbReference>
<dbReference type="CDD" id="cd00593">
    <property type="entry name" value="RIBOc"/>
    <property type="match status" value="1"/>
</dbReference>
<feature type="compositionally biased region" description="Basic and acidic residues" evidence="1">
    <location>
        <begin position="17"/>
        <end position="29"/>
    </location>
</feature>
<organism evidence="3 4">
    <name type="scientific">Pterulicium gracile</name>
    <dbReference type="NCBI Taxonomy" id="1884261"/>
    <lineage>
        <taxon>Eukaryota</taxon>
        <taxon>Fungi</taxon>
        <taxon>Dikarya</taxon>
        <taxon>Basidiomycota</taxon>
        <taxon>Agaricomycotina</taxon>
        <taxon>Agaricomycetes</taxon>
        <taxon>Agaricomycetidae</taxon>
        <taxon>Agaricales</taxon>
        <taxon>Pleurotineae</taxon>
        <taxon>Pterulaceae</taxon>
        <taxon>Pterulicium</taxon>
    </lineage>
</organism>
<name>A0A5C3QYE4_9AGAR</name>
<dbReference type="InterPro" id="IPR036389">
    <property type="entry name" value="RNase_III_sf"/>
</dbReference>
<dbReference type="GO" id="GO:0006396">
    <property type="term" value="P:RNA processing"/>
    <property type="evidence" value="ECO:0007669"/>
    <property type="project" value="InterPro"/>
</dbReference>
<dbReference type="STRING" id="1884261.A0A5C3QYE4"/>
<keyword evidence="4" id="KW-1185">Reference proteome</keyword>
<evidence type="ECO:0000313" key="3">
    <source>
        <dbReference type="EMBL" id="TFL06368.1"/>
    </source>
</evidence>
<gene>
    <name evidence="3" type="ORF">BDV98DRAFT_148288</name>
</gene>
<protein>
    <recommendedName>
        <fullName evidence="2">RNase III domain-containing protein</fullName>
    </recommendedName>
</protein>
<accession>A0A5C3QYE4</accession>